<accession>A0A9P8Q4K4</accession>
<evidence type="ECO:0000256" key="12">
    <source>
        <dbReference type="SAM" id="MobiDB-lite"/>
    </source>
</evidence>
<dbReference type="GO" id="GO:0003723">
    <property type="term" value="F:RNA binding"/>
    <property type="evidence" value="ECO:0007669"/>
    <property type="project" value="UniProtKB-KW"/>
</dbReference>
<feature type="region of interest" description="Disordered" evidence="12">
    <location>
        <begin position="167"/>
        <end position="190"/>
    </location>
</feature>
<dbReference type="GO" id="GO:0003724">
    <property type="term" value="F:RNA helicase activity"/>
    <property type="evidence" value="ECO:0007669"/>
    <property type="project" value="UniProtKB-EC"/>
</dbReference>
<feature type="region of interest" description="Disordered" evidence="12">
    <location>
        <begin position="1"/>
        <end position="21"/>
    </location>
</feature>
<evidence type="ECO:0000256" key="11">
    <source>
        <dbReference type="PROSITE-ProRule" id="PRU00552"/>
    </source>
</evidence>
<dbReference type="InterPro" id="IPR056149">
    <property type="entry name" value="PRP5/DDX46/KHDC4_KH"/>
</dbReference>
<feature type="compositionally biased region" description="Basic and acidic residues" evidence="12">
    <location>
        <begin position="34"/>
        <end position="46"/>
    </location>
</feature>
<dbReference type="PANTHER" id="PTHR47959:SF1">
    <property type="entry name" value="ATP-DEPENDENT RNA HELICASE DBPA"/>
    <property type="match status" value="1"/>
</dbReference>
<evidence type="ECO:0000256" key="2">
    <source>
        <dbReference type="ARBA" id="ARBA00012552"/>
    </source>
</evidence>
<dbReference type="Pfam" id="PF00271">
    <property type="entry name" value="Helicase_C"/>
    <property type="match status" value="1"/>
</dbReference>
<reference evidence="16" key="1">
    <citation type="journal article" date="2021" name="Open Biol.">
        <title>Shared evolutionary footprints suggest mitochondrial oxidative damage underlies multiple complex I losses in fungi.</title>
        <authorList>
            <person name="Schikora-Tamarit M.A."/>
            <person name="Marcet-Houben M."/>
            <person name="Nosek J."/>
            <person name="Gabaldon T."/>
        </authorList>
    </citation>
    <scope>NUCLEOTIDE SEQUENCE</scope>
    <source>
        <strain evidence="16">CBS2887</strain>
    </source>
</reference>
<dbReference type="OrthoDB" id="196131at2759"/>
<organism evidence="16 17">
    <name type="scientific">Wickerhamomyces pijperi</name>
    <name type="common">Yeast</name>
    <name type="synonym">Pichia pijperi</name>
    <dbReference type="NCBI Taxonomy" id="599730"/>
    <lineage>
        <taxon>Eukaryota</taxon>
        <taxon>Fungi</taxon>
        <taxon>Dikarya</taxon>
        <taxon>Ascomycota</taxon>
        <taxon>Saccharomycotina</taxon>
        <taxon>Saccharomycetes</taxon>
        <taxon>Phaffomycetales</taxon>
        <taxon>Wickerhamomycetaceae</taxon>
        <taxon>Wickerhamomyces</taxon>
    </lineage>
</organism>
<keyword evidence="7" id="KW-0067">ATP-binding</keyword>
<keyword evidence="9" id="KW-0539">Nucleus</keyword>
<reference evidence="16" key="2">
    <citation type="submission" date="2021-01" db="EMBL/GenBank/DDBJ databases">
        <authorList>
            <person name="Schikora-Tamarit M.A."/>
        </authorList>
    </citation>
    <scope>NUCLEOTIDE SEQUENCE</scope>
    <source>
        <strain evidence="16">CBS2887</strain>
    </source>
</reference>
<evidence type="ECO:0000256" key="7">
    <source>
        <dbReference type="ARBA" id="ARBA00022840"/>
    </source>
</evidence>
<evidence type="ECO:0000256" key="6">
    <source>
        <dbReference type="ARBA" id="ARBA00022806"/>
    </source>
</evidence>
<dbReference type="GO" id="GO:0005524">
    <property type="term" value="F:ATP binding"/>
    <property type="evidence" value="ECO:0007669"/>
    <property type="project" value="UniProtKB-KW"/>
</dbReference>
<dbReference type="EMBL" id="JAEUBG010003417">
    <property type="protein sequence ID" value="KAH3682749.1"/>
    <property type="molecule type" value="Genomic_DNA"/>
</dbReference>
<feature type="compositionally biased region" description="Low complexity" evidence="12">
    <location>
        <begin position="1"/>
        <end position="18"/>
    </location>
</feature>
<keyword evidence="3" id="KW-0690">Ribosome biogenesis</keyword>
<dbReference type="Pfam" id="PF00270">
    <property type="entry name" value="DEAD"/>
    <property type="match status" value="1"/>
</dbReference>
<evidence type="ECO:0000256" key="3">
    <source>
        <dbReference type="ARBA" id="ARBA00022517"/>
    </source>
</evidence>
<feature type="compositionally biased region" description="Basic and acidic residues" evidence="12">
    <location>
        <begin position="70"/>
        <end position="80"/>
    </location>
</feature>
<comment type="subcellular location">
    <subcellularLocation>
        <location evidence="1">Nucleus</location>
    </subcellularLocation>
</comment>
<comment type="catalytic activity">
    <reaction evidence="10">
        <text>ATP + H2O = ADP + phosphate + H(+)</text>
        <dbReference type="Rhea" id="RHEA:13065"/>
        <dbReference type="ChEBI" id="CHEBI:15377"/>
        <dbReference type="ChEBI" id="CHEBI:15378"/>
        <dbReference type="ChEBI" id="CHEBI:30616"/>
        <dbReference type="ChEBI" id="CHEBI:43474"/>
        <dbReference type="ChEBI" id="CHEBI:456216"/>
        <dbReference type="EC" id="3.6.4.13"/>
    </reaction>
</comment>
<evidence type="ECO:0000256" key="5">
    <source>
        <dbReference type="ARBA" id="ARBA00022801"/>
    </source>
</evidence>
<dbReference type="SMART" id="SM00490">
    <property type="entry name" value="HELICc"/>
    <property type="match status" value="1"/>
</dbReference>
<dbReference type="SMART" id="SM00487">
    <property type="entry name" value="DEXDc"/>
    <property type="match status" value="1"/>
</dbReference>
<evidence type="ECO:0000256" key="9">
    <source>
        <dbReference type="ARBA" id="ARBA00023242"/>
    </source>
</evidence>
<dbReference type="CDD" id="cd18787">
    <property type="entry name" value="SF2_C_DEAD"/>
    <property type="match status" value="1"/>
</dbReference>
<evidence type="ECO:0000313" key="17">
    <source>
        <dbReference type="Proteomes" id="UP000774326"/>
    </source>
</evidence>
<dbReference type="Pfam" id="PF23469">
    <property type="entry name" value="KH_12"/>
    <property type="match status" value="1"/>
</dbReference>
<comment type="caution">
    <text evidence="16">The sequence shown here is derived from an EMBL/GenBank/DDBJ whole genome shotgun (WGS) entry which is preliminary data.</text>
</comment>
<evidence type="ECO:0000259" key="15">
    <source>
        <dbReference type="PROSITE" id="PS51195"/>
    </source>
</evidence>
<dbReference type="EC" id="3.6.4.13" evidence="2"/>
<evidence type="ECO:0000313" key="16">
    <source>
        <dbReference type="EMBL" id="KAH3682749.1"/>
    </source>
</evidence>
<dbReference type="InterPro" id="IPR011545">
    <property type="entry name" value="DEAD/DEAH_box_helicase_dom"/>
</dbReference>
<dbReference type="PANTHER" id="PTHR47959">
    <property type="entry name" value="ATP-DEPENDENT RNA HELICASE RHLE-RELATED"/>
    <property type="match status" value="1"/>
</dbReference>
<keyword evidence="4" id="KW-0547">Nucleotide-binding</keyword>
<dbReference type="InterPro" id="IPR050079">
    <property type="entry name" value="DEAD_box_RNA_helicase"/>
</dbReference>
<dbReference type="AlphaFoldDB" id="A0A9P8Q4K4"/>
<dbReference type="GO" id="GO:0005829">
    <property type="term" value="C:cytosol"/>
    <property type="evidence" value="ECO:0007669"/>
    <property type="project" value="TreeGrafter"/>
</dbReference>
<dbReference type="InterPro" id="IPR027417">
    <property type="entry name" value="P-loop_NTPase"/>
</dbReference>
<feature type="region of interest" description="Disordered" evidence="12">
    <location>
        <begin position="667"/>
        <end position="703"/>
    </location>
</feature>
<dbReference type="InterPro" id="IPR001650">
    <property type="entry name" value="Helicase_C-like"/>
</dbReference>
<evidence type="ECO:0000259" key="13">
    <source>
        <dbReference type="PROSITE" id="PS51192"/>
    </source>
</evidence>
<evidence type="ECO:0000256" key="4">
    <source>
        <dbReference type="ARBA" id="ARBA00022741"/>
    </source>
</evidence>
<keyword evidence="6" id="KW-0347">Helicase</keyword>
<dbReference type="PROSITE" id="PS51194">
    <property type="entry name" value="HELICASE_CTER"/>
    <property type="match status" value="1"/>
</dbReference>
<dbReference type="PROSITE" id="PS51192">
    <property type="entry name" value="HELICASE_ATP_BIND_1"/>
    <property type="match status" value="1"/>
</dbReference>
<evidence type="ECO:0000256" key="1">
    <source>
        <dbReference type="ARBA" id="ARBA00004123"/>
    </source>
</evidence>
<dbReference type="GO" id="GO:0006364">
    <property type="term" value="P:rRNA processing"/>
    <property type="evidence" value="ECO:0007669"/>
    <property type="project" value="UniProtKB-ARBA"/>
</dbReference>
<dbReference type="GO" id="GO:0005634">
    <property type="term" value="C:nucleus"/>
    <property type="evidence" value="ECO:0007669"/>
    <property type="project" value="UniProtKB-SubCell"/>
</dbReference>
<feature type="domain" description="Helicase C-terminal" evidence="14">
    <location>
        <begin position="473"/>
        <end position="645"/>
    </location>
</feature>
<dbReference type="SUPFAM" id="SSF52540">
    <property type="entry name" value="P-loop containing nucleoside triphosphate hydrolases"/>
    <property type="match status" value="1"/>
</dbReference>
<gene>
    <name evidence="16" type="ORF">WICPIJ_006284</name>
</gene>
<feature type="domain" description="DEAD-box RNA helicase Q" evidence="15">
    <location>
        <begin position="251"/>
        <end position="280"/>
    </location>
</feature>
<evidence type="ECO:0000256" key="8">
    <source>
        <dbReference type="ARBA" id="ARBA00022884"/>
    </source>
</evidence>
<sequence>MALSSTNTNTTGQTTTLTAEEIKKQERLKKLEAWKKKQADRKKQQEAKPAAVASTAKPKTKLFSLVRKTPVKDPKKKDLKASSLFNSDEENETASKTKLFLPQASAAADYDDEEHIKQDETEGVSMNGDDGELDALDAFMNELEGRAPAGTKDSVASSTQNLIDIEDTKESIAEEDEEEEDKATSILRKLNQSKSKSKSKNINLPKYKLSELEPIVKTTAPVIESITEDDIIDFRAINNIYITNKTIAPILNFYHFGLDANTLHTLMNRFKYTTPTAIQSQTIPAIMTGNDVIGIGKTGSGKTMCYLLGLLKHIKMQRPLSKGESGPLALILSPTRELAIQIHENLIPFLKDSELNAICCTGGSELQTQITELKKGVEIIIATPGRFIDLLTLNGGRLLSPTRISFVTLDEADRLFDLGFEPQITQIMKTIRPDKQTVLFSATFPKKLQQFATKSLNRAISIGVGDKQEVNPNVTQEVKYVDTEYDKFQSLLHILGQMDSSNNEKCIIFCESQTQVNNLSTQLQNRQYTVVAIHAGLTPIERTNNLQRFKKSSSANILIATEVLSRGLDVPSLSLVLLFNPAKTFAQYVHSTGRTGRGDAKGTAISLICKGEALQSYIVRKFIIDEESIPEEIKEMATLFEKDLKDGKVRVNLGYGGKGLERLDQAREEDHHKQQADGAAASSTPQPPSLDTELTPQQEQEVEEQLNLEVAYENHVSVFKAKLVINDLPQQVRWLATNNTALNKIVDETGTSITYKGQYVPPGTTPDKGVEKLYLLIEAKEPEKVKDGVRLCQSFILDGLKKEQANAGANRGKFTM</sequence>
<protein>
    <recommendedName>
        <fullName evidence="2">RNA helicase</fullName>
        <ecNumber evidence="2">3.6.4.13</ecNumber>
    </recommendedName>
</protein>
<keyword evidence="17" id="KW-1185">Reference proteome</keyword>
<dbReference type="Gene3D" id="3.40.50.300">
    <property type="entry name" value="P-loop containing nucleotide triphosphate hydrolases"/>
    <property type="match status" value="2"/>
</dbReference>
<evidence type="ECO:0000256" key="10">
    <source>
        <dbReference type="ARBA" id="ARBA00047984"/>
    </source>
</evidence>
<dbReference type="InterPro" id="IPR014001">
    <property type="entry name" value="Helicase_ATP-bd"/>
</dbReference>
<keyword evidence="5" id="KW-0378">Hydrolase</keyword>
<dbReference type="GO" id="GO:0016787">
    <property type="term" value="F:hydrolase activity"/>
    <property type="evidence" value="ECO:0007669"/>
    <property type="project" value="UniProtKB-KW"/>
</dbReference>
<feature type="region of interest" description="Disordered" evidence="12">
    <location>
        <begin position="34"/>
        <end position="128"/>
    </location>
</feature>
<evidence type="ECO:0000259" key="14">
    <source>
        <dbReference type="PROSITE" id="PS51194"/>
    </source>
</evidence>
<feature type="short sequence motif" description="Q motif" evidence="11">
    <location>
        <begin position="251"/>
        <end position="280"/>
    </location>
</feature>
<dbReference type="InterPro" id="IPR014014">
    <property type="entry name" value="RNA_helicase_DEAD_Q_motif"/>
</dbReference>
<name>A0A9P8Q4K4_WICPI</name>
<feature type="domain" description="Helicase ATP-binding" evidence="13">
    <location>
        <begin position="283"/>
        <end position="462"/>
    </location>
</feature>
<dbReference type="PROSITE" id="PS51195">
    <property type="entry name" value="Q_MOTIF"/>
    <property type="match status" value="1"/>
</dbReference>
<keyword evidence="8" id="KW-0694">RNA-binding</keyword>
<dbReference type="Proteomes" id="UP000774326">
    <property type="component" value="Unassembled WGS sequence"/>
</dbReference>
<proteinExistence type="predicted"/>